<evidence type="ECO:0000259" key="2">
    <source>
        <dbReference type="Pfam" id="PF24016"/>
    </source>
</evidence>
<gene>
    <name evidence="3" type="ORF">BXZ70DRAFT_106835</name>
</gene>
<dbReference type="AlphaFoldDB" id="A0A8K0UQ92"/>
<dbReference type="EMBL" id="JAEVFJ010000013">
    <property type="protein sequence ID" value="KAH8101069.1"/>
    <property type="molecule type" value="Genomic_DNA"/>
</dbReference>
<name>A0A8K0UQ92_9AGAR</name>
<organism evidence="3 4">
    <name type="scientific">Cristinia sonorae</name>
    <dbReference type="NCBI Taxonomy" id="1940300"/>
    <lineage>
        <taxon>Eukaryota</taxon>
        <taxon>Fungi</taxon>
        <taxon>Dikarya</taxon>
        <taxon>Basidiomycota</taxon>
        <taxon>Agaricomycotina</taxon>
        <taxon>Agaricomycetes</taxon>
        <taxon>Agaricomycetidae</taxon>
        <taxon>Agaricales</taxon>
        <taxon>Pleurotineae</taxon>
        <taxon>Stephanosporaceae</taxon>
        <taxon>Cristinia</taxon>
    </lineage>
</organism>
<feature type="region of interest" description="Disordered" evidence="1">
    <location>
        <begin position="1"/>
        <end position="24"/>
    </location>
</feature>
<evidence type="ECO:0000313" key="3">
    <source>
        <dbReference type="EMBL" id="KAH8101069.1"/>
    </source>
</evidence>
<feature type="domain" description="DUF7330" evidence="2">
    <location>
        <begin position="34"/>
        <end position="211"/>
    </location>
</feature>
<dbReference type="Pfam" id="PF24016">
    <property type="entry name" value="DUF7330"/>
    <property type="match status" value="1"/>
</dbReference>
<dbReference type="InterPro" id="IPR055754">
    <property type="entry name" value="DUF7330"/>
</dbReference>
<evidence type="ECO:0000313" key="4">
    <source>
        <dbReference type="Proteomes" id="UP000813824"/>
    </source>
</evidence>
<keyword evidence="4" id="KW-1185">Reference proteome</keyword>
<accession>A0A8K0UQ92</accession>
<protein>
    <recommendedName>
        <fullName evidence="2">DUF7330 domain-containing protein</fullName>
    </recommendedName>
</protein>
<sequence length="235" mass="25673">MTSALRKISMKSNGSDRNYLPSRPRRLPNIQHANSVHVVEEFGVLVRDFVINPSLIVPTELRLPGDDSNLFLQANNGNVRAEVWVVDARSRCYHKLPFYSEAIAPGKVFITVNALASYFENRIVIHSLSGCIGSITVTASSDVALYLPANFVGPVNVVGGRGTKFSDGIKPLISTVLEVAGRQVYFMGSFPGKITEGEAWSGSTVTIKVQNCDDATATLYRSDEFQARSTECITQ</sequence>
<dbReference type="Proteomes" id="UP000813824">
    <property type="component" value="Unassembled WGS sequence"/>
</dbReference>
<dbReference type="OrthoDB" id="5289249at2759"/>
<comment type="caution">
    <text evidence="3">The sequence shown here is derived from an EMBL/GenBank/DDBJ whole genome shotgun (WGS) entry which is preliminary data.</text>
</comment>
<reference evidence="3" key="1">
    <citation type="journal article" date="2021" name="New Phytol.">
        <title>Evolutionary innovations through gain and loss of genes in the ectomycorrhizal Boletales.</title>
        <authorList>
            <person name="Wu G."/>
            <person name="Miyauchi S."/>
            <person name="Morin E."/>
            <person name="Kuo A."/>
            <person name="Drula E."/>
            <person name="Varga T."/>
            <person name="Kohler A."/>
            <person name="Feng B."/>
            <person name="Cao Y."/>
            <person name="Lipzen A."/>
            <person name="Daum C."/>
            <person name="Hundley H."/>
            <person name="Pangilinan J."/>
            <person name="Johnson J."/>
            <person name="Barry K."/>
            <person name="LaButti K."/>
            <person name="Ng V."/>
            <person name="Ahrendt S."/>
            <person name="Min B."/>
            <person name="Choi I.G."/>
            <person name="Park H."/>
            <person name="Plett J.M."/>
            <person name="Magnuson J."/>
            <person name="Spatafora J.W."/>
            <person name="Nagy L.G."/>
            <person name="Henrissat B."/>
            <person name="Grigoriev I.V."/>
            <person name="Yang Z.L."/>
            <person name="Xu J."/>
            <person name="Martin F.M."/>
        </authorList>
    </citation>
    <scope>NUCLEOTIDE SEQUENCE</scope>
    <source>
        <strain evidence="3">KKN 215</strain>
    </source>
</reference>
<evidence type="ECO:0000256" key="1">
    <source>
        <dbReference type="SAM" id="MobiDB-lite"/>
    </source>
</evidence>
<proteinExistence type="predicted"/>